<sequence length="147" mass="16662">MAPKSRSACKSRKGIVIFHCHLNNLHRHQASLNLPIFFLEDGAHSLGPKPLKFLLLWKATCLPTKEGISAAKWSNFKRGFPSITDAAWLKWLIMMSKIIIPIKHELLSTAIIFFNNETNTFDFRTSPMTLTLSGRCVDIIHDWSSPS</sequence>
<evidence type="ECO:0000313" key="1">
    <source>
        <dbReference type="EMBL" id="KAB2625332.1"/>
    </source>
</evidence>
<reference evidence="2" key="2">
    <citation type="submission" date="2019-10" db="EMBL/GenBank/DDBJ databases">
        <title>A de novo genome assembly of a pear dwarfing rootstock.</title>
        <authorList>
            <person name="Wang F."/>
            <person name="Wang J."/>
            <person name="Li S."/>
            <person name="Zhang Y."/>
            <person name="Fang M."/>
            <person name="Ma L."/>
            <person name="Zhao Y."/>
            <person name="Jiang S."/>
        </authorList>
    </citation>
    <scope>NUCLEOTIDE SEQUENCE [LARGE SCALE GENOMIC DNA]</scope>
</reference>
<evidence type="ECO:0000313" key="2">
    <source>
        <dbReference type="Proteomes" id="UP000327157"/>
    </source>
</evidence>
<proteinExistence type="predicted"/>
<accession>A0A5N5HGW5</accession>
<protein>
    <submittedName>
        <fullName evidence="1">Uncharacterized protein</fullName>
    </submittedName>
</protein>
<dbReference type="AlphaFoldDB" id="A0A5N5HGW5"/>
<name>A0A5N5HGW5_9ROSA</name>
<reference evidence="1 2" key="1">
    <citation type="submission" date="2019-09" db="EMBL/GenBank/DDBJ databases">
        <authorList>
            <person name="Ou C."/>
        </authorList>
    </citation>
    <scope>NUCLEOTIDE SEQUENCE [LARGE SCALE GENOMIC DNA]</scope>
    <source>
        <strain evidence="1">S2</strain>
        <tissue evidence="1">Leaf</tissue>
    </source>
</reference>
<organism evidence="1 2">
    <name type="scientific">Pyrus ussuriensis x Pyrus communis</name>
    <dbReference type="NCBI Taxonomy" id="2448454"/>
    <lineage>
        <taxon>Eukaryota</taxon>
        <taxon>Viridiplantae</taxon>
        <taxon>Streptophyta</taxon>
        <taxon>Embryophyta</taxon>
        <taxon>Tracheophyta</taxon>
        <taxon>Spermatophyta</taxon>
        <taxon>Magnoliopsida</taxon>
        <taxon>eudicotyledons</taxon>
        <taxon>Gunneridae</taxon>
        <taxon>Pentapetalae</taxon>
        <taxon>rosids</taxon>
        <taxon>fabids</taxon>
        <taxon>Rosales</taxon>
        <taxon>Rosaceae</taxon>
        <taxon>Amygdaloideae</taxon>
        <taxon>Maleae</taxon>
        <taxon>Pyrus</taxon>
    </lineage>
</organism>
<gene>
    <name evidence="1" type="ORF">D8674_016992</name>
</gene>
<reference evidence="1 2" key="3">
    <citation type="submission" date="2019-11" db="EMBL/GenBank/DDBJ databases">
        <title>A de novo genome assembly of a pear dwarfing rootstock.</title>
        <authorList>
            <person name="Wang F."/>
            <person name="Wang J."/>
            <person name="Li S."/>
            <person name="Zhang Y."/>
            <person name="Fang M."/>
            <person name="Ma L."/>
            <person name="Zhao Y."/>
            <person name="Jiang S."/>
        </authorList>
    </citation>
    <scope>NUCLEOTIDE SEQUENCE [LARGE SCALE GENOMIC DNA]</scope>
    <source>
        <strain evidence="1">S2</strain>
        <tissue evidence="1">Leaf</tissue>
    </source>
</reference>
<dbReference type="EMBL" id="SMOL01000160">
    <property type="protein sequence ID" value="KAB2625332.1"/>
    <property type="molecule type" value="Genomic_DNA"/>
</dbReference>
<dbReference type="Proteomes" id="UP000327157">
    <property type="component" value="Chromosome 16"/>
</dbReference>
<keyword evidence="2" id="KW-1185">Reference proteome</keyword>
<comment type="caution">
    <text evidence="1">The sequence shown here is derived from an EMBL/GenBank/DDBJ whole genome shotgun (WGS) entry which is preliminary data.</text>
</comment>